<keyword evidence="1" id="KW-1133">Transmembrane helix</keyword>
<feature type="transmembrane region" description="Helical" evidence="1">
    <location>
        <begin position="6"/>
        <end position="29"/>
    </location>
</feature>
<feature type="transmembrane region" description="Helical" evidence="1">
    <location>
        <begin position="355"/>
        <end position="379"/>
    </location>
</feature>
<keyword evidence="1" id="KW-0472">Membrane</keyword>
<dbReference type="EMBL" id="PDUG01000005">
    <property type="protein sequence ID" value="PIC25155.1"/>
    <property type="molecule type" value="Genomic_DNA"/>
</dbReference>
<gene>
    <name evidence="2" type="primary">Cnig_chr_V.g18196</name>
    <name evidence="2" type="ORF">B9Z55_018196</name>
</gene>
<evidence type="ECO:0000256" key="1">
    <source>
        <dbReference type="SAM" id="Phobius"/>
    </source>
</evidence>
<dbReference type="InterPro" id="IPR019420">
    <property type="entry name" value="7TM_GPCR_serpentine_rcpt_Srbc"/>
</dbReference>
<feature type="transmembrane region" description="Helical" evidence="1">
    <location>
        <begin position="126"/>
        <end position="149"/>
    </location>
</feature>
<evidence type="ECO:0000313" key="3">
    <source>
        <dbReference type="Proteomes" id="UP000230233"/>
    </source>
</evidence>
<dbReference type="PANTHER" id="PTHR10664:SF20">
    <property type="entry name" value="SERPENTINE RECEPTOR, CLASS BC (CLASS B-LIKE)"/>
    <property type="match status" value="1"/>
</dbReference>
<evidence type="ECO:0000313" key="2">
    <source>
        <dbReference type="EMBL" id="PIC25155.1"/>
    </source>
</evidence>
<dbReference type="Pfam" id="PF10316">
    <property type="entry name" value="7TM_GPCR_Srbc"/>
    <property type="match status" value="2"/>
</dbReference>
<feature type="transmembrane region" description="Helical" evidence="1">
    <location>
        <begin position="78"/>
        <end position="105"/>
    </location>
</feature>
<protein>
    <submittedName>
        <fullName evidence="2">Uncharacterized protein</fullName>
    </submittedName>
</protein>
<feature type="transmembrane region" description="Helical" evidence="1">
    <location>
        <begin position="261"/>
        <end position="280"/>
    </location>
</feature>
<name>A0A2G5TCQ9_9PELO</name>
<dbReference type="Proteomes" id="UP000230233">
    <property type="component" value="Chromosome V"/>
</dbReference>
<dbReference type="PANTHER" id="PTHR10664">
    <property type="entry name" value="SERPENTINE RECEPTOR-C.ELEGANS"/>
    <property type="match status" value="1"/>
</dbReference>
<feature type="transmembrane region" description="Helical" evidence="1">
    <location>
        <begin position="315"/>
        <end position="334"/>
    </location>
</feature>
<feature type="transmembrane region" description="Helical" evidence="1">
    <location>
        <begin position="50"/>
        <end position="72"/>
    </location>
</feature>
<sequence length="428" mass="48479">MSAIVPFITVTFSAINIAIDFGMLYLIFISKKIPKSSTLSLFYFRFFIDGLYGVATLIGKSSTIIILLRISVDPNQTVLFFLHVARITHAMVSTLSLAIATKLFFFNWVKKGAKSKDLERANHLALIDAGCLFVFNIVPVFMVIAFPFFNKHIDDVMPLCKTGGFAIEGYLIKKIEQVSNADVILLQIRYRWDALLGRLMEFTGSFSLIQITFPYQIYVFITIWSVINLTSLRVFLVIFITVDRVFAVFLSITYHNTRRKIPNVFMMILAVWGPIMDNVYQWIICDHKFIFVPDCSSFGCLATMCFQQYTISYEISTASIVVGSSLILALKFFIWMNCKNKSKSNCLERANRLALLDAAMIFCFDLVPISVVALCPNVFFDVELALSLGKSSGYAVEGFLTYLTLKRRNTIIPQSNNLFLKTTSKQSS</sequence>
<dbReference type="AlphaFoldDB" id="A0A2G5TCQ9"/>
<reference evidence="3" key="1">
    <citation type="submission" date="2017-10" db="EMBL/GenBank/DDBJ databases">
        <title>Rapid genome shrinkage in a self-fertile nematode reveals novel sperm competition proteins.</title>
        <authorList>
            <person name="Yin D."/>
            <person name="Schwarz E.M."/>
            <person name="Thomas C.G."/>
            <person name="Felde R.L."/>
            <person name="Korf I.F."/>
            <person name="Cutter A.D."/>
            <person name="Schartner C.M."/>
            <person name="Ralston E.J."/>
            <person name="Meyer B.J."/>
            <person name="Haag E.S."/>
        </authorList>
    </citation>
    <scope>NUCLEOTIDE SEQUENCE [LARGE SCALE GENOMIC DNA]</scope>
    <source>
        <strain evidence="3">JU1422</strain>
    </source>
</reference>
<keyword evidence="1" id="KW-0812">Transmembrane</keyword>
<dbReference type="OrthoDB" id="10596464at2759"/>
<organism evidence="2 3">
    <name type="scientific">Caenorhabditis nigoni</name>
    <dbReference type="NCBI Taxonomy" id="1611254"/>
    <lineage>
        <taxon>Eukaryota</taxon>
        <taxon>Metazoa</taxon>
        <taxon>Ecdysozoa</taxon>
        <taxon>Nematoda</taxon>
        <taxon>Chromadorea</taxon>
        <taxon>Rhabditida</taxon>
        <taxon>Rhabditina</taxon>
        <taxon>Rhabditomorpha</taxon>
        <taxon>Rhabditoidea</taxon>
        <taxon>Rhabditidae</taxon>
        <taxon>Peloderinae</taxon>
        <taxon>Caenorhabditis</taxon>
    </lineage>
</organism>
<keyword evidence="3" id="KW-1185">Reference proteome</keyword>
<comment type="caution">
    <text evidence="2">The sequence shown here is derived from an EMBL/GenBank/DDBJ whole genome shotgun (WGS) entry which is preliminary data.</text>
</comment>
<accession>A0A2G5TCQ9</accession>
<proteinExistence type="predicted"/>